<dbReference type="GO" id="GO:0003700">
    <property type="term" value="F:DNA-binding transcription factor activity"/>
    <property type="evidence" value="ECO:0007669"/>
    <property type="project" value="InterPro"/>
</dbReference>
<evidence type="ECO:0000256" key="5">
    <source>
        <dbReference type="ARBA" id="ARBA00023163"/>
    </source>
</evidence>
<evidence type="ECO:0000256" key="2">
    <source>
        <dbReference type="ARBA" id="ARBA00022821"/>
    </source>
</evidence>
<organism evidence="9 10">
    <name type="scientific">Striga hermonthica</name>
    <name type="common">Purple witchweed</name>
    <name type="synonym">Buchnera hermonthica</name>
    <dbReference type="NCBI Taxonomy" id="68872"/>
    <lineage>
        <taxon>Eukaryota</taxon>
        <taxon>Viridiplantae</taxon>
        <taxon>Streptophyta</taxon>
        <taxon>Embryophyta</taxon>
        <taxon>Tracheophyta</taxon>
        <taxon>Spermatophyta</taxon>
        <taxon>Magnoliopsida</taxon>
        <taxon>eudicotyledons</taxon>
        <taxon>Gunneridae</taxon>
        <taxon>Pentapetalae</taxon>
        <taxon>asterids</taxon>
        <taxon>lamiids</taxon>
        <taxon>Lamiales</taxon>
        <taxon>Orobanchaceae</taxon>
        <taxon>Buchnereae</taxon>
        <taxon>Striga</taxon>
    </lineage>
</organism>
<dbReference type="Proteomes" id="UP001153555">
    <property type="component" value="Unassembled WGS sequence"/>
</dbReference>
<keyword evidence="4" id="KW-0238">DNA-binding</keyword>
<evidence type="ECO:0000313" key="9">
    <source>
        <dbReference type="EMBL" id="CAA0836964.1"/>
    </source>
</evidence>
<dbReference type="OrthoDB" id="1925932at2759"/>
<dbReference type="GO" id="GO:0009873">
    <property type="term" value="P:ethylene-activated signaling pathway"/>
    <property type="evidence" value="ECO:0007669"/>
    <property type="project" value="InterPro"/>
</dbReference>
<dbReference type="SUPFAM" id="SSF54171">
    <property type="entry name" value="DNA-binding domain"/>
    <property type="match status" value="1"/>
</dbReference>
<dbReference type="PRINTS" id="PR00367">
    <property type="entry name" value="ETHRSPELEMNT"/>
</dbReference>
<dbReference type="GO" id="GO:0003677">
    <property type="term" value="F:DNA binding"/>
    <property type="evidence" value="ECO:0007669"/>
    <property type="project" value="UniProtKB-KW"/>
</dbReference>
<dbReference type="SMART" id="SM00380">
    <property type="entry name" value="AP2"/>
    <property type="match status" value="1"/>
</dbReference>
<evidence type="ECO:0000256" key="7">
    <source>
        <dbReference type="SAM" id="MobiDB-lite"/>
    </source>
</evidence>
<dbReference type="PANTHER" id="PTHR31190">
    <property type="entry name" value="DNA-BINDING DOMAIN"/>
    <property type="match status" value="1"/>
</dbReference>
<feature type="compositionally biased region" description="Gly residues" evidence="7">
    <location>
        <begin position="1"/>
        <end position="10"/>
    </location>
</feature>
<gene>
    <name evidence="9" type="ORF">SHERM_03988</name>
</gene>
<feature type="region of interest" description="Disordered" evidence="7">
    <location>
        <begin position="34"/>
        <end position="53"/>
    </location>
</feature>
<comment type="subcellular location">
    <subcellularLocation>
        <location evidence="1">Nucleus</location>
    </subcellularLocation>
</comment>
<comment type="caution">
    <text evidence="9">The sequence shown here is derived from an EMBL/GenBank/DDBJ whole genome shotgun (WGS) entry which is preliminary data.</text>
</comment>
<feature type="region of interest" description="Disordered" evidence="7">
    <location>
        <begin position="111"/>
        <end position="132"/>
    </location>
</feature>
<evidence type="ECO:0000256" key="4">
    <source>
        <dbReference type="ARBA" id="ARBA00023125"/>
    </source>
</evidence>
<evidence type="ECO:0000256" key="1">
    <source>
        <dbReference type="ARBA" id="ARBA00004123"/>
    </source>
</evidence>
<dbReference type="GO" id="GO:0006952">
    <property type="term" value="P:defense response"/>
    <property type="evidence" value="ECO:0007669"/>
    <property type="project" value="UniProtKB-KW"/>
</dbReference>
<dbReference type="InterPro" id="IPR016177">
    <property type="entry name" value="DNA-bd_dom_sf"/>
</dbReference>
<keyword evidence="6" id="KW-0539">Nucleus</keyword>
<dbReference type="InterPro" id="IPR036955">
    <property type="entry name" value="AP2/ERF_dom_sf"/>
</dbReference>
<evidence type="ECO:0000256" key="3">
    <source>
        <dbReference type="ARBA" id="ARBA00023015"/>
    </source>
</evidence>
<dbReference type="PANTHER" id="PTHR31190:SF489">
    <property type="entry name" value="ETHYLENE-RESPONSIVE TRANSCRIPTION FACTOR ERF113-RELATED"/>
    <property type="match status" value="1"/>
</dbReference>
<protein>
    <submittedName>
        <fullName evidence="9">Ethylene-responsive transcription factor ERF113</fullName>
    </submittedName>
</protein>
<dbReference type="InterPro" id="IPR001471">
    <property type="entry name" value="AP2/ERF_dom"/>
</dbReference>
<dbReference type="FunFam" id="3.30.730.10:FF:000001">
    <property type="entry name" value="Ethylene-responsive transcription factor 2"/>
    <property type="match status" value="1"/>
</dbReference>
<keyword evidence="2" id="KW-0611">Plant defense</keyword>
<feature type="compositionally biased region" description="Polar residues" evidence="7">
    <location>
        <begin position="113"/>
        <end position="131"/>
    </location>
</feature>
<dbReference type="Pfam" id="PF00847">
    <property type="entry name" value="AP2"/>
    <property type="match status" value="1"/>
</dbReference>
<reference evidence="9" key="1">
    <citation type="submission" date="2019-12" db="EMBL/GenBank/DDBJ databases">
        <authorList>
            <person name="Scholes J."/>
        </authorList>
    </citation>
    <scope>NUCLEOTIDE SEQUENCE</scope>
</reference>
<evidence type="ECO:0000256" key="6">
    <source>
        <dbReference type="ARBA" id="ARBA00023242"/>
    </source>
</evidence>
<sequence length="220" mass="24023">MDKIKGGGFSAGDYDNNPAGATFYSSNHHTAGAILPPVGSREDEGPHVKKHYRGVRQRPWGKWAAEIRDPKKAARVWLGTFDTAEEAALAYDNAALEFKGSKAKLNFPERVQPGNNISASPHEPNPSSMLNSFPGLEQYAQLLSSTDDADFPYFNSGLYTSTSTGDVHNQQLLGYEKYSSVSMMSPPNQEDNQQYGNFSAASLGYTTYFSNYSDPSNSNG</sequence>
<name>A0A9N7NK20_STRHE</name>
<dbReference type="Gene3D" id="3.30.730.10">
    <property type="entry name" value="AP2/ERF domain"/>
    <property type="match status" value="1"/>
</dbReference>
<keyword evidence="5" id="KW-0804">Transcription</keyword>
<dbReference type="GO" id="GO:0005634">
    <property type="term" value="C:nucleus"/>
    <property type="evidence" value="ECO:0007669"/>
    <property type="project" value="UniProtKB-SubCell"/>
</dbReference>
<feature type="domain" description="AP2/ERF" evidence="8">
    <location>
        <begin position="51"/>
        <end position="108"/>
    </location>
</feature>
<dbReference type="PROSITE" id="PS51032">
    <property type="entry name" value="AP2_ERF"/>
    <property type="match status" value="1"/>
</dbReference>
<dbReference type="AlphaFoldDB" id="A0A9N7NK20"/>
<keyword evidence="3" id="KW-0805">Transcription regulation</keyword>
<evidence type="ECO:0000313" key="10">
    <source>
        <dbReference type="Proteomes" id="UP001153555"/>
    </source>
</evidence>
<feature type="region of interest" description="Disordered" evidence="7">
    <location>
        <begin position="1"/>
        <end position="23"/>
    </location>
</feature>
<dbReference type="EMBL" id="CACSLK010030184">
    <property type="protein sequence ID" value="CAA0836964.1"/>
    <property type="molecule type" value="Genomic_DNA"/>
</dbReference>
<keyword evidence="10" id="KW-1185">Reference proteome</keyword>
<dbReference type="CDD" id="cd00018">
    <property type="entry name" value="AP2"/>
    <property type="match status" value="1"/>
</dbReference>
<proteinExistence type="predicted"/>
<evidence type="ECO:0000259" key="8">
    <source>
        <dbReference type="PROSITE" id="PS51032"/>
    </source>
</evidence>
<dbReference type="InterPro" id="IPR044808">
    <property type="entry name" value="ERF_plant"/>
</dbReference>
<accession>A0A9N7NK20</accession>